<dbReference type="PANTHER" id="PTHR38594">
    <property type="entry name" value="PEP-DEPENDENT DIHYDROXYACETONE KINASE, PHOSPHORYL DONOR SUBUNIT DHAM"/>
    <property type="match status" value="1"/>
</dbReference>
<dbReference type="GO" id="GO:0019563">
    <property type="term" value="P:glycerol catabolic process"/>
    <property type="evidence" value="ECO:0007669"/>
    <property type="project" value="InterPro"/>
</dbReference>
<dbReference type="OrthoDB" id="7065393at2"/>
<dbReference type="Gene3D" id="3.40.50.510">
    <property type="entry name" value="Phosphotransferase system, mannose-type IIA component"/>
    <property type="match status" value="1"/>
</dbReference>
<keyword evidence="7" id="KW-0418">Kinase</keyword>
<comment type="subunit">
    <text evidence="5">Homodimer. The dihydroxyacetone kinase complex is composed of a homodimer of DhaM, a homodimer of DhaK and the subunit DhaL.</text>
</comment>
<keyword evidence="8" id="KW-1185">Reference proteome</keyword>
<dbReference type="Proteomes" id="UP000219546">
    <property type="component" value="Unassembled WGS sequence"/>
</dbReference>
<dbReference type="InterPro" id="IPR036662">
    <property type="entry name" value="PTS_EIIA_man-typ_sf"/>
</dbReference>
<dbReference type="GO" id="GO:0016020">
    <property type="term" value="C:membrane"/>
    <property type="evidence" value="ECO:0007669"/>
    <property type="project" value="InterPro"/>
</dbReference>
<evidence type="ECO:0000256" key="4">
    <source>
        <dbReference type="ARBA" id="ARBA00022679"/>
    </source>
</evidence>
<name>A0A285CL77_9BACI</name>
<dbReference type="InterPro" id="IPR004701">
    <property type="entry name" value="PTS_EIIA_man-typ"/>
</dbReference>
<dbReference type="GO" id="GO:0009401">
    <property type="term" value="P:phosphoenolpyruvate-dependent sugar phosphotransferase system"/>
    <property type="evidence" value="ECO:0007669"/>
    <property type="project" value="InterPro"/>
</dbReference>
<evidence type="ECO:0000256" key="3">
    <source>
        <dbReference type="ARBA" id="ARBA00012095"/>
    </source>
</evidence>
<dbReference type="PANTHER" id="PTHR38594:SF1">
    <property type="entry name" value="PEP-DEPENDENT DIHYDROXYACETONE KINASE, PHOSPHORYL DONOR SUBUNIT DHAM"/>
    <property type="match status" value="1"/>
</dbReference>
<organism evidence="7 8">
    <name type="scientific">Bacillus oleivorans</name>
    <dbReference type="NCBI Taxonomy" id="1448271"/>
    <lineage>
        <taxon>Bacteria</taxon>
        <taxon>Bacillati</taxon>
        <taxon>Bacillota</taxon>
        <taxon>Bacilli</taxon>
        <taxon>Bacillales</taxon>
        <taxon>Bacillaceae</taxon>
        <taxon>Bacillus</taxon>
    </lineage>
</organism>
<evidence type="ECO:0000256" key="1">
    <source>
        <dbReference type="ARBA" id="ARBA00001113"/>
    </source>
</evidence>
<dbReference type="GO" id="GO:0047324">
    <property type="term" value="F:phosphoenolpyruvate-glycerone phosphotransferase activity"/>
    <property type="evidence" value="ECO:0007669"/>
    <property type="project" value="UniProtKB-EC"/>
</dbReference>
<dbReference type="Pfam" id="PF03610">
    <property type="entry name" value="EIIA-man"/>
    <property type="match status" value="1"/>
</dbReference>
<dbReference type="InterPro" id="IPR039643">
    <property type="entry name" value="DhaM"/>
</dbReference>
<evidence type="ECO:0000256" key="2">
    <source>
        <dbReference type="ARBA" id="ARBA00002788"/>
    </source>
</evidence>
<proteinExistence type="predicted"/>
<evidence type="ECO:0000259" key="6">
    <source>
        <dbReference type="PROSITE" id="PS51096"/>
    </source>
</evidence>
<dbReference type="RefSeq" id="WP_097157646.1">
    <property type="nucleotide sequence ID" value="NZ_JBEPMQ010000001.1"/>
</dbReference>
<accession>A0A285CL77</accession>
<comment type="catalytic activity">
    <reaction evidence="1">
        <text>dihydroxyacetone + phosphoenolpyruvate = dihydroxyacetone phosphate + pyruvate</text>
        <dbReference type="Rhea" id="RHEA:18381"/>
        <dbReference type="ChEBI" id="CHEBI:15361"/>
        <dbReference type="ChEBI" id="CHEBI:16016"/>
        <dbReference type="ChEBI" id="CHEBI:57642"/>
        <dbReference type="ChEBI" id="CHEBI:58702"/>
        <dbReference type="EC" id="2.7.1.121"/>
    </reaction>
</comment>
<keyword evidence="4" id="KW-0808">Transferase</keyword>
<gene>
    <name evidence="7" type="ORF">SAMN05877753_102464</name>
</gene>
<feature type="domain" description="PTS EIIA type-4" evidence="6">
    <location>
        <begin position="3"/>
        <end position="124"/>
    </location>
</feature>
<sequence length="124" mass="13334">MDKVGIVLISHSYKVVEGIKDILNQVVSDVPIELAGGTDENEIGTSIDKILQAIEKAYNEKGVILFYDLGSAMMNAEIAVELSGKDQIRIADNIPILEGAYVAAVESGIGKGLDTIIKNLKDQF</sequence>
<dbReference type="InterPro" id="IPR012844">
    <property type="entry name" value="DhaM_N"/>
</dbReference>
<comment type="function">
    <text evidence="2">Component of the dihydroxyacetone kinase complex, which is responsible for the phosphoenolpyruvate (PEP)-dependent phosphorylation of dihydroxyacetone. DhaM serves as the phosphoryl donor. Is phosphorylated by phosphoenolpyruvate in an EI- and HPr-dependent reaction, and a phosphorelay system on histidine residues finally leads to phosphoryl transfer to DhaL and dihydroxyacetone.</text>
</comment>
<dbReference type="EMBL" id="OAOP01000002">
    <property type="protein sequence ID" value="SNX68312.1"/>
    <property type="molecule type" value="Genomic_DNA"/>
</dbReference>
<dbReference type="PROSITE" id="PS51096">
    <property type="entry name" value="PTS_EIIA_TYPE_4"/>
    <property type="match status" value="1"/>
</dbReference>
<dbReference type="EC" id="2.7.1.121" evidence="3"/>
<dbReference type="SUPFAM" id="SSF53062">
    <property type="entry name" value="PTS system fructose IIA component-like"/>
    <property type="match status" value="1"/>
</dbReference>
<dbReference type="AlphaFoldDB" id="A0A285CL77"/>
<reference evidence="7 8" key="1">
    <citation type="submission" date="2017-08" db="EMBL/GenBank/DDBJ databases">
        <authorList>
            <person name="de Groot N.N."/>
        </authorList>
    </citation>
    <scope>NUCLEOTIDE SEQUENCE [LARGE SCALE GENOMIC DNA]</scope>
    <source>
        <strain evidence="7 8">JC228</strain>
    </source>
</reference>
<evidence type="ECO:0000313" key="8">
    <source>
        <dbReference type="Proteomes" id="UP000219546"/>
    </source>
</evidence>
<protein>
    <recommendedName>
        <fullName evidence="3">phosphoenolpyruvate--glycerone phosphotransferase</fullName>
        <ecNumber evidence="3">2.7.1.121</ecNumber>
    </recommendedName>
</protein>
<evidence type="ECO:0000313" key="7">
    <source>
        <dbReference type="EMBL" id="SNX68312.1"/>
    </source>
</evidence>
<dbReference type="NCBIfam" id="TIGR02364">
    <property type="entry name" value="dha_pts"/>
    <property type="match status" value="1"/>
</dbReference>
<evidence type="ECO:0000256" key="5">
    <source>
        <dbReference type="ARBA" id="ARBA00046577"/>
    </source>
</evidence>